<gene>
    <name evidence="1" type="ORF">NCTC12858_00835</name>
</gene>
<dbReference type="AlphaFoldDB" id="A0A2X4PYL1"/>
<sequence>MEQRDFYLREIEKIGLLLTSIRQLLFGGRKENLAITVDAQINKTKDILLKKADFDLDLFLSLEPNKIEEYLTKRQGFDANNT</sequence>
<name>A0A2X4PYL1_9PORP</name>
<dbReference type="RefSeq" id="WP_023940990.1">
    <property type="nucleotide sequence ID" value="NZ_LS483447.1"/>
</dbReference>
<accession>A0A2X4PYL1</accession>
<reference evidence="1 2" key="1">
    <citation type="submission" date="2018-06" db="EMBL/GenBank/DDBJ databases">
        <authorList>
            <consortium name="Pathogen Informatics"/>
            <person name="Doyle S."/>
        </authorList>
    </citation>
    <scope>NUCLEOTIDE SEQUENCE [LARGE SCALE GENOMIC DNA]</scope>
    <source>
        <strain evidence="1 2">NCTC12858</strain>
    </source>
</reference>
<proteinExistence type="predicted"/>
<dbReference type="EMBL" id="LS483447">
    <property type="protein sequence ID" value="SQH72997.1"/>
    <property type="molecule type" value="Genomic_DNA"/>
</dbReference>
<evidence type="ECO:0000313" key="2">
    <source>
        <dbReference type="Proteomes" id="UP000249300"/>
    </source>
</evidence>
<dbReference type="Proteomes" id="UP000249300">
    <property type="component" value="Chromosome 1"/>
</dbReference>
<organism evidence="1 2">
    <name type="scientific">Porphyromonas crevioricanis</name>
    <dbReference type="NCBI Taxonomy" id="393921"/>
    <lineage>
        <taxon>Bacteria</taxon>
        <taxon>Pseudomonadati</taxon>
        <taxon>Bacteroidota</taxon>
        <taxon>Bacteroidia</taxon>
        <taxon>Bacteroidales</taxon>
        <taxon>Porphyromonadaceae</taxon>
        <taxon>Porphyromonas</taxon>
    </lineage>
</organism>
<dbReference type="KEGG" id="pcre:NCTC12858_00835"/>
<protein>
    <submittedName>
        <fullName evidence="1">Uncharacterized protein</fullName>
    </submittedName>
</protein>
<keyword evidence="2" id="KW-1185">Reference proteome</keyword>
<evidence type="ECO:0000313" key="1">
    <source>
        <dbReference type="EMBL" id="SQH72997.1"/>
    </source>
</evidence>